<dbReference type="Pfam" id="PF10484">
    <property type="entry name" value="MRP-S23"/>
    <property type="match status" value="1"/>
</dbReference>
<dbReference type="GO" id="GO:0005739">
    <property type="term" value="C:mitochondrion"/>
    <property type="evidence" value="ECO:0007669"/>
    <property type="project" value="InterPro"/>
</dbReference>
<dbReference type="GO" id="GO:0005840">
    <property type="term" value="C:ribosome"/>
    <property type="evidence" value="ECO:0007669"/>
    <property type="project" value="UniProtKB-KW"/>
</dbReference>
<dbReference type="GO" id="GO:0006412">
    <property type="term" value="P:translation"/>
    <property type="evidence" value="ECO:0007669"/>
    <property type="project" value="InterPro"/>
</dbReference>
<evidence type="ECO:0000256" key="4">
    <source>
        <dbReference type="ARBA" id="ARBA00023128"/>
    </source>
</evidence>
<dbReference type="AlphaFoldDB" id="A0A0K8RYL1"/>
<dbReference type="InterPro" id="IPR023611">
    <property type="entry name" value="mS23_dom_met"/>
</dbReference>
<feature type="compositionally biased region" description="Basic and acidic residues" evidence="7">
    <location>
        <begin position="174"/>
        <end position="186"/>
    </location>
</feature>
<proteinExistence type="inferred from homology"/>
<evidence type="ECO:0000259" key="8">
    <source>
        <dbReference type="Pfam" id="PF10484"/>
    </source>
</evidence>
<keyword evidence="5" id="KW-0687">Ribonucleoprotein</keyword>
<dbReference type="CDD" id="cd23701">
    <property type="entry name" value="At1g26750"/>
    <property type="match status" value="1"/>
</dbReference>
<evidence type="ECO:0000256" key="2">
    <source>
        <dbReference type="ARBA" id="ARBA00009864"/>
    </source>
</evidence>
<organism evidence="9">
    <name type="scientific">Crotalus horridus</name>
    <name type="common">Timber rattlesnake</name>
    <dbReference type="NCBI Taxonomy" id="35024"/>
    <lineage>
        <taxon>Eukaryota</taxon>
        <taxon>Metazoa</taxon>
        <taxon>Chordata</taxon>
        <taxon>Craniata</taxon>
        <taxon>Vertebrata</taxon>
        <taxon>Euteleostomi</taxon>
        <taxon>Lepidosauria</taxon>
        <taxon>Squamata</taxon>
        <taxon>Bifurcata</taxon>
        <taxon>Unidentata</taxon>
        <taxon>Episquamata</taxon>
        <taxon>Toxicofera</taxon>
        <taxon>Serpentes</taxon>
        <taxon>Colubroidea</taxon>
        <taxon>Viperidae</taxon>
        <taxon>Crotalinae</taxon>
        <taxon>Crotalus</taxon>
    </lineage>
</organism>
<comment type="subcellular location">
    <subcellularLocation>
        <location evidence="1">Mitochondrion</location>
    </subcellularLocation>
</comment>
<dbReference type="InterPro" id="IPR019520">
    <property type="entry name" value="Ribosomal_mS23_met"/>
</dbReference>
<keyword evidence="4" id="KW-0496">Mitochondrion</keyword>
<protein>
    <recommendedName>
        <fullName evidence="6">Small ribosomal subunit protein mS23</fullName>
    </recommendedName>
</protein>
<feature type="region of interest" description="Disordered" evidence="7">
    <location>
        <begin position="138"/>
        <end position="186"/>
    </location>
</feature>
<evidence type="ECO:0000256" key="6">
    <source>
        <dbReference type="ARBA" id="ARBA00035137"/>
    </source>
</evidence>
<evidence type="ECO:0000256" key="3">
    <source>
        <dbReference type="ARBA" id="ARBA00022980"/>
    </source>
</evidence>
<feature type="domain" description="Small ribosomal subunit protein mS23 conserved" evidence="8">
    <location>
        <begin position="2"/>
        <end position="132"/>
    </location>
</feature>
<evidence type="ECO:0000313" key="9">
    <source>
        <dbReference type="EMBL" id="JAG46052.1"/>
    </source>
</evidence>
<sequence>MAESRLEKLGTIFTRVQNLLRSGAMRESQKPIWYDVYAAFPPLREPTYRNIRPLMGKIKDTVPPILYPEDQIRARFYEVYGAGSGIFELARSNYKSPCQRFVEKYNELKNKEGEMDEDLLFAETGKALLAEGLVLSRKGKKVAPRPPSTMPVLELQGLLQDKEDGTENPQPKTEPSEKPTEEPLPS</sequence>
<dbReference type="PANTHER" id="PTHR15925:SF2">
    <property type="entry name" value="SMALL RIBOSOMAL SUBUNIT PROTEIN MS23"/>
    <property type="match status" value="1"/>
</dbReference>
<evidence type="ECO:0000256" key="5">
    <source>
        <dbReference type="ARBA" id="ARBA00023274"/>
    </source>
</evidence>
<evidence type="ECO:0000256" key="1">
    <source>
        <dbReference type="ARBA" id="ARBA00004173"/>
    </source>
</evidence>
<dbReference type="GO" id="GO:0003735">
    <property type="term" value="F:structural constituent of ribosome"/>
    <property type="evidence" value="ECO:0007669"/>
    <property type="project" value="InterPro"/>
</dbReference>
<name>A0A0K8RYL1_CROHD</name>
<dbReference type="InterPro" id="IPR059242">
    <property type="entry name" value="mS23_dom"/>
</dbReference>
<reference evidence="9" key="1">
    <citation type="journal article" date="2015" name="Toxicon">
        <title>The transcriptomic and proteomic basis for the evolution of a novel venom phenotype within the Timber Rattlesnake (Crotalus horridus).</title>
        <authorList>
            <person name="Rokyta D.R."/>
            <person name="Wray K.P."/>
            <person name="McGivern J.J."/>
            <person name="Margres M.J."/>
        </authorList>
    </citation>
    <scope>NUCLEOTIDE SEQUENCE</scope>
    <source>
        <tissue evidence="9">Venom gland</tissue>
    </source>
</reference>
<keyword evidence="3 9" id="KW-0689">Ribosomal protein</keyword>
<evidence type="ECO:0000256" key="7">
    <source>
        <dbReference type="SAM" id="MobiDB-lite"/>
    </source>
</evidence>
<dbReference type="PANTHER" id="PTHR15925">
    <property type="entry name" value="MITOCHONDRIAL RIBOSOMAL PROTEIN S23"/>
    <property type="match status" value="1"/>
</dbReference>
<comment type="similarity">
    <text evidence="2">Belongs to the mitochondrion-specific ribosomal protein mS23 family.</text>
</comment>
<dbReference type="EMBL" id="GBKC01000018">
    <property type="protein sequence ID" value="JAG46052.1"/>
    <property type="molecule type" value="Transcribed_RNA"/>
</dbReference>
<accession>A0A0K8RYL1</accession>